<comment type="caution">
    <text evidence="3">The sequence shown here is derived from an EMBL/GenBank/DDBJ whole genome shotgun (WGS) entry which is preliminary data.</text>
</comment>
<dbReference type="Pfam" id="PF13012">
    <property type="entry name" value="MitMem_reg"/>
    <property type="match status" value="1"/>
</dbReference>
<dbReference type="InterPro" id="IPR024969">
    <property type="entry name" value="EIF3F/CSN6-like_C"/>
</dbReference>
<dbReference type="Gene3D" id="3.40.140.10">
    <property type="entry name" value="Cytidine Deaminase, domain 2"/>
    <property type="match status" value="1"/>
</dbReference>
<keyword evidence="4" id="KW-1185">Reference proteome</keyword>
<dbReference type="GO" id="GO:0043161">
    <property type="term" value="P:proteasome-mediated ubiquitin-dependent protein catabolic process"/>
    <property type="evidence" value="ECO:0007669"/>
    <property type="project" value="TreeGrafter"/>
</dbReference>
<evidence type="ECO:0000313" key="4">
    <source>
        <dbReference type="Proteomes" id="UP000822688"/>
    </source>
</evidence>
<evidence type="ECO:0000259" key="2">
    <source>
        <dbReference type="Pfam" id="PF13012"/>
    </source>
</evidence>
<dbReference type="PANTHER" id="PTHR10540:SF7">
    <property type="entry name" value="26S PROTEASOME NON-ATPASE REGULATORY SUBUNIT 7"/>
    <property type="match status" value="1"/>
</dbReference>
<dbReference type="GO" id="GO:0000502">
    <property type="term" value="C:proteasome complex"/>
    <property type="evidence" value="ECO:0007669"/>
    <property type="project" value="TreeGrafter"/>
</dbReference>
<dbReference type="Proteomes" id="UP000822688">
    <property type="component" value="Chromosome 5"/>
</dbReference>
<accession>A0A8T0I3B0</accession>
<feature type="domain" description="JAB1/MPN/MOV34 metalloenzyme" evidence="1">
    <location>
        <begin position="1"/>
        <end position="41"/>
    </location>
</feature>
<sequence length="178" mass="20193">MFDMFKRINAKEHVIGWYSTGPKLRENDLDIHELFRDYCPNPVLVIIDVQPRELGIPTKAYYAVEEVKEDATQKSQKAFVHVASEIGAYEAEEIGVEHLLRDVKDATISTLATEVGGKLVALKGLEARLKEIHAYLELVVEGKLPLNHEILYHLQVSCSLTPVNFSCFTRSVYHLSLR</sequence>
<gene>
    <name evidence="3" type="ORF">KC19_5G167300</name>
</gene>
<reference evidence="3" key="1">
    <citation type="submission" date="2020-06" db="EMBL/GenBank/DDBJ databases">
        <title>WGS assembly of Ceratodon purpureus strain R40.</title>
        <authorList>
            <person name="Carey S.B."/>
            <person name="Jenkins J."/>
            <person name="Shu S."/>
            <person name="Lovell J.T."/>
            <person name="Sreedasyam A."/>
            <person name="Maumus F."/>
            <person name="Tiley G.P."/>
            <person name="Fernandez-Pozo N."/>
            <person name="Barry K."/>
            <person name="Chen C."/>
            <person name="Wang M."/>
            <person name="Lipzen A."/>
            <person name="Daum C."/>
            <person name="Saski C.A."/>
            <person name="Payton A.C."/>
            <person name="Mcbreen J.C."/>
            <person name="Conrad R.E."/>
            <person name="Kollar L.M."/>
            <person name="Olsson S."/>
            <person name="Huttunen S."/>
            <person name="Landis J.B."/>
            <person name="Wickett N.J."/>
            <person name="Johnson M.G."/>
            <person name="Rensing S.A."/>
            <person name="Grimwood J."/>
            <person name="Schmutz J."/>
            <person name="Mcdaniel S.F."/>
        </authorList>
    </citation>
    <scope>NUCLEOTIDE SEQUENCE</scope>
    <source>
        <strain evidence="3">R40</strain>
    </source>
</reference>
<dbReference type="InterPro" id="IPR000555">
    <property type="entry name" value="JAMM/MPN+_dom"/>
</dbReference>
<dbReference type="GO" id="GO:0008237">
    <property type="term" value="F:metallopeptidase activity"/>
    <property type="evidence" value="ECO:0007669"/>
    <property type="project" value="InterPro"/>
</dbReference>
<dbReference type="AlphaFoldDB" id="A0A8T0I3B0"/>
<organism evidence="3 4">
    <name type="scientific">Ceratodon purpureus</name>
    <name type="common">Fire moss</name>
    <name type="synonym">Dicranum purpureum</name>
    <dbReference type="NCBI Taxonomy" id="3225"/>
    <lineage>
        <taxon>Eukaryota</taxon>
        <taxon>Viridiplantae</taxon>
        <taxon>Streptophyta</taxon>
        <taxon>Embryophyta</taxon>
        <taxon>Bryophyta</taxon>
        <taxon>Bryophytina</taxon>
        <taxon>Bryopsida</taxon>
        <taxon>Dicranidae</taxon>
        <taxon>Pseudoditrichales</taxon>
        <taxon>Ditrichaceae</taxon>
        <taxon>Ceratodon</taxon>
    </lineage>
</organism>
<feature type="domain" description="EIF3F/CSN6-like C-terminal" evidence="2">
    <location>
        <begin position="90"/>
        <end position="163"/>
    </location>
</feature>
<protein>
    <submittedName>
        <fullName evidence="3">Uncharacterized protein</fullName>
    </submittedName>
</protein>
<dbReference type="PANTHER" id="PTHR10540">
    <property type="entry name" value="EUKARYOTIC TRANSLATION INITIATION FACTOR 3 SUBUNIT F-RELATED"/>
    <property type="match status" value="1"/>
</dbReference>
<proteinExistence type="predicted"/>
<name>A0A8T0I3B0_CERPU</name>
<dbReference type="EMBL" id="CM026425">
    <property type="protein sequence ID" value="KAG0577596.1"/>
    <property type="molecule type" value="Genomic_DNA"/>
</dbReference>
<evidence type="ECO:0000259" key="1">
    <source>
        <dbReference type="Pfam" id="PF01398"/>
    </source>
</evidence>
<dbReference type="Pfam" id="PF01398">
    <property type="entry name" value="JAB"/>
    <property type="match status" value="1"/>
</dbReference>
<evidence type="ECO:0000313" key="3">
    <source>
        <dbReference type="EMBL" id="KAG0577596.1"/>
    </source>
</evidence>